<evidence type="ECO:0000256" key="6">
    <source>
        <dbReference type="RuleBase" id="RU367044"/>
    </source>
</evidence>
<dbReference type="InParanoid" id="A0A2G5F155"/>
<accession>A0A2G5F155</accession>
<evidence type="ECO:0000313" key="8">
    <source>
        <dbReference type="EMBL" id="PIA61724.1"/>
    </source>
</evidence>
<name>A0A2G5F155_AQUCA</name>
<dbReference type="STRING" id="218851.A0A2G5F155"/>
<dbReference type="GO" id="GO:0060320">
    <property type="term" value="P:rejection of self pollen"/>
    <property type="evidence" value="ECO:0007669"/>
    <property type="project" value="UniProtKB-KW"/>
</dbReference>
<keyword evidence="7" id="KW-1133">Transmembrane helix</keyword>
<dbReference type="PANTHER" id="PTHR31232:SF18">
    <property type="entry name" value="S-PROTEIN HOMOLOG"/>
    <property type="match status" value="1"/>
</dbReference>
<evidence type="ECO:0000313" key="9">
    <source>
        <dbReference type="Proteomes" id="UP000230069"/>
    </source>
</evidence>
<dbReference type="EMBL" id="KZ305019">
    <property type="protein sequence ID" value="PIA61724.1"/>
    <property type="molecule type" value="Genomic_DNA"/>
</dbReference>
<dbReference type="Proteomes" id="UP000230069">
    <property type="component" value="Unassembled WGS sequence"/>
</dbReference>
<sequence>MVLKQALTATMRSLNPNEYGFRLALLPMVFALYGCSSLVRSDTKFLDKILVQVHNFLAPNHKSNIHCKSKDDDLGFHPLDYHKYFSWHFHVKWGGSTLFWCRMGWKDGRGTYVEASHNIYEYLYFYNKCDNVNTNGVDIVIGNTYLCQWHIHKDGCNIWEFKTGPFSRNSEAI</sequence>
<reference evidence="8 9" key="1">
    <citation type="submission" date="2017-09" db="EMBL/GenBank/DDBJ databases">
        <title>WGS assembly of Aquilegia coerulea Goldsmith.</title>
        <authorList>
            <person name="Hodges S."/>
            <person name="Kramer E."/>
            <person name="Nordborg M."/>
            <person name="Tomkins J."/>
            <person name="Borevitz J."/>
            <person name="Derieg N."/>
            <person name="Yan J."/>
            <person name="Mihaltcheva S."/>
            <person name="Hayes R.D."/>
            <person name="Rokhsar D."/>
        </authorList>
    </citation>
    <scope>NUCLEOTIDE SEQUENCE [LARGE SCALE GENOMIC DNA]</scope>
    <source>
        <strain evidence="9">cv. Goldsmith</strain>
    </source>
</reference>
<dbReference type="AlphaFoldDB" id="A0A2G5F155"/>
<keyword evidence="3 6" id="KW-0713">Self-incompatibility</keyword>
<dbReference type="PANTHER" id="PTHR31232">
    <property type="match status" value="1"/>
</dbReference>
<protein>
    <recommendedName>
        <fullName evidence="6">S-protein homolog</fullName>
    </recommendedName>
</protein>
<evidence type="ECO:0000256" key="5">
    <source>
        <dbReference type="ARBA" id="ARBA00022729"/>
    </source>
</evidence>
<keyword evidence="4 6" id="KW-0964">Secreted</keyword>
<evidence type="ECO:0000256" key="4">
    <source>
        <dbReference type="ARBA" id="ARBA00022525"/>
    </source>
</evidence>
<feature type="transmembrane region" description="Helical" evidence="7">
    <location>
        <begin position="20"/>
        <end position="39"/>
    </location>
</feature>
<keyword evidence="9" id="KW-1185">Reference proteome</keyword>
<keyword evidence="7" id="KW-0812">Transmembrane</keyword>
<keyword evidence="5" id="KW-0732">Signal</keyword>
<evidence type="ECO:0000256" key="2">
    <source>
        <dbReference type="ARBA" id="ARBA00005581"/>
    </source>
</evidence>
<dbReference type="PROSITE" id="PS51257">
    <property type="entry name" value="PROKAR_LIPOPROTEIN"/>
    <property type="match status" value="1"/>
</dbReference>
<proteinExistence type="inferred from homology"/>
<keyword evidence="7" id="KW-0472">Membrane</keyword>
<gene>
    <name evidence="8" type="ORF">AQUCO_00200009v1</name>
</gene>
<dbReference type="Pfam" id="PF05938">
    <property type="entry name" value="Self-incomp_S1"/>
    <property type="match status" value="1"/>
</dbReference>
<comment type="subcellular location">
    <subcellularLocation>
        <location evidence="1 6">Secreted</location>
    </subcellularLocation>
</comment>
<dbReference type="OrthoDB" id="1136020at2759"/>
<organism evidence="8 9">
    <name type="scientific">Aquilegia coerulea</name>
    <name type="common">Rocky mountain columbine</name>
    <dbReference type="NCBI Taxonomy" id="218851"/>
    <lineage>
        <taxon>Eukaryota</taxon>
        <taxon>Viridiplantae</taxon>
        <taxon>Streptophyta</taxon>
        <taxon>Embryophyta</taxon>
        <taxon>Tracheophyta</taxon>
        <taxon>Spermatophyta</taxon>
        <taxon>Magnoliopsida</taxon>
        <taxon>Ranunculales</taxon>
        <taxon>Ranunculaceae</taxon>
        <taxon>Thalictroideae</taxon>
        <taxon>Aquilegia</taxon>
    </lineage>
</organism>
<dbReference type="InterPro" id="IPR010264">
    <property type="entry name" value="Self-incomp_S1"/>
</dbReference>
<evidence type="ECO:0000256" key="3">
    <source>
        <dbReference type="ARBA" id="ARBA00022471"/>
    </source>
</evidence>
<evidence type="ECO:0000256" key="7">
    <source>
        <dbReference type="SAM" id="Phobius"/>
    </source>
</evidence>
<dbReference type="GO" id="GO:0005576">
    <property type="term" value="C:extracellular region"/>
    <property type="evidence" value="ECO:0007669"/>
    <property type="project" value="UniProtKB-SubCell"/>
</dbReference>
<evidence type="ECO:0000256" key="1">
    <source>
        <dbReference type="ARBA" id="ARBA00004613"/>
    </source>
</evidence>
<comment type="similarity">
    <text evidence="2 6">Belongs to the plant self-incompatibility (S1) protein family.</text>
</comment>